<feature type="domain" description="Disease resistance R13L4/SHOC-2-like LRR" evidence="3">
    <location>
        <begin position="319"/>
        <end position="383"/>
    </location>
</feature>
<dbReference type="Proteomes" id="UP000294850">
    <property type="component" value="Unassembled WGS sequence"/>
</dbReference>
<dbReference type="InterPro" id="IPR055414">
    <property type="entry name" value="LRR_R13L4/SHOC2-like"/>
</dbReference>
<proteinExistence type="predicted"/>
<dbReference type="EMBL" id="SMFL01000003">
    <property type="protein sequence ID" value="TDE16234.1"/>
    <property type="molecule type" value="Genomic_DNA"/>
</dbReference>
<dbReference type="GO" id="GO:0005737">
    <property type="term" value="C:cytoplasm"/>
    <property type="evidence" value="ECO:0007669"/>
    <property type="project" value="TreeGrafter"/>
</dbReference>
<evidence type="ECO:0000259" key="3">
    <source>
        <dbReference type="Pfam" id="PF23598"/>
    </source>
</evidence>
<evidence type="ECO:0000256" key="1">
    <source>
        <dbReference type="ARBA" id="ARBA00022614"/>
    </source>
</evidence>
<dbReference type="SUPFAM" id="SSF52058">
    <property type="entry name" value="L domain-like"/>
    <property type="match status" value="1"/>
</dbReference>
<dbReference type="SMART" id="SM00369">
    <property type="entry name" value="LRR_TYP"/>
    <property type="match status" value="7"/>
</dbReference>
<evidence type="ECO:0000256" key="2">
    <source>
        <dbReference type="ARBA" id="ARBA00022737"/>
    </source>
</evidence>
<dbReference type="Gene3D" id="3.80.10.10">
    <property type="entry name" value="Ribonuclease Inhibitor"/>
    <property type="match status" value="2"/>
</dbReference>
<dbReference type="AlphaFoldDB" id="A0A4R5DUR0"/>
<dbReference type="SMART" id="SM00364">
    <property type="entry name" value="LRR_BAC"/>
    <property type="match status" value="4"/>
</dbReference>
<dbReference type="Pfam" id="PF00560">
    <property type="entry name" value="LRR_1"/>
    <property type="match status" value="1"/>
</dbReference>
<comment type="caution">
    <text evidence="4">The sequence shown here is derived from an EMBL/GenBank/DDBJ whole genome shotgun (WGS) entry which is preliminary data.</text>
</comment>
<gene>
    <name evidence="4" type="ORF">E0F88_08265</name>
</gene>
<dbReference type="Pfam" id="PF23598">
    <property type="entry name" value="LRR_14"/>
    <property type="match status" value="1"/>
</dbReference>
<sequence length="502" mass="56965">MLLDMKIVLTFALLLLTRYASAQLVVLSEKESVKKNLTVKELDKQYPEGQELGLEVPRSIYDAIRNALDVVMGPKKVEKLTVASSLYLNNEGKIDYLIYNFGGNMWVVENGKAVLRKPDFNQDSLSRIISENLPAQLAGFISKRHIGEKSKLNLYSNFTISASELKSKAVAQNDSIVGSMLSKLKGTEKVIVKKDSVIKGLDAALASVDTLKIKTLYLERALLKSVPDVIYRFPNLEMLSLLDNDLEEVNINMSRLPKLKHLNLSGNILSENSIKISSNKTLQLLNLQRNIIHDIPFAVKNCKKLETLWLGRNKLSALSDRSFGKMKRLRDLNLYKARIASLPGGVKKMRRLEVLDLYYNNLEKLPGSVTKLKRLTHLAVANNQLTVLPEKLNKLKRLNVLYAHHNHLSKLPANIVKLNNLLILDLGFNWFTDFPSELTRFASLQDLDLSSNNFTEFPVELLSVQRLNKLFLRGNPFLQDDREVKYGPQFSQLKSKNIEVFY</sequence>
<dbReference type="OrthoDB" id="922532at2"/>
<keyword evidence="2" id="KW-0677">Repeat</keyword>
<dbReference type="InterPro" id="IPR050216">
    <property type="entry name" value="LRR_domain-containing"/>
</dbReference>
<dbReference type="PROSITE" id="PS51450">
    <property type="entry name" value="LRR"/>
    <property type="match status" value="2"/>
</dbReference>
<accession>A0A4R5DUR0</accession>
<organism evidence="4 5">
    <name type="scientific">Dyadobacter psychrotolerans</name>
    <dbReference type="NCBI Taxonomy" id="2541721"/>
    <lineage>
        <taxon>Bacteria</taxon>
        <taxon>Pseudomonadati</taxon>
        <taxon>Bacteroidota</taxon>
        <taxon>Cytophagia</taxon>
        <taxon>Cytophagales</taxon>
        <taxon>Spirosomataceae</taxon>
        <taxon>Dyadobacter</taxon>
    </lineage>
</organism>
<evidence type="ECO:0000313" key="5">
    <source>
        <dbReference type="Proteomes" id="UP000294850"/>
    </source>
</evidence>
<dbReference type="PANTHER" id="PTHR48051">
    <property type="match status" value="1"/>
</dbReference>
<dbReference type="InterPro" id="IPR001611">
    <property type="entry name" value="Leu-rich_rpt"/>
</dbReference>
<dbReference type="InterPro" id="IPR032675">
    <property type="entry name" value="LRR_dom_sf"/>
</dbReference>
<dbReference type="InterPro" id="IPR003591">
    <property type="entry name" value="Leu-rich_rpt_typical-subtyp"/>
</dbReference>
<keyword evidence="1" id="KW-0433">Leucine-rich repeat</keyword>
<evidence type="ECO:0000313" key="4">
    <source>
        <dbReference type="EMBL" id="TDE16234.1"/>
    </source>
</evidence>
<reference evidence="4 5" key="1">
    <citation type="submission" date="2019-03" db="EMBL/GenBank/DDBJ databases">
        <title>Dyadobacter AR-3-6 sp. nov., isolated from arctic soil.</title>
        <authorList>
            <person name="Chaudhary D.K."/>
        </authorList>
    </citation>
    <scope>NUCLEOTIDE SEQUENCE [LARGE SCALE GENOMIC DNA]</scope>
    <source>
        <strain evidence="4 5">AR-3-6</strain>
    </source>
</reference>
<dbReference type="PANTHER" id="PTHR48051:SF1">
    <property type="entry name" value="RAS SUPPRESSOR PROTEIN 1"/>
    <property type="match status" value="1"/>
</dbReference>
<protein>
    <submittedName>
        <fullName evidence="4">Leucine-rich repeat domain-containing protein</fullName>
    </submittedName>
</protein>
<name>A0A4R5DUR0_9BACT</name>
<keyword evidence="5" id="KW-1185">Reference proteome</keyword>